<reference evidence="2" key="1">
    <citation type="journal article" date="2023" name="Mol. Phylogenet. Evol.">
        <title>Genome-scale phylogeny and comparative genomics of the fungal order Sordariales.</title>
        <authorList>
            <person name="Hensen N."/>
            <person name="Bonometti L."/>
            <person name="Westerberg I."/>
            <person name="Brannstrom I.O."/>
            <person name="Guillou S."/>
            <person name="Cros-Aarteil S."/>
            <person name="Calhoun S."/>
            <person name="Haridas S."/>
            <person name="Kuo A."/>
            <person name="Mondo S."/>
            <person name="Pangilinan J."/>
            <person name="Riley R."/>
            <person name="LaButti K."/>
            <person name="Andreopoulos B."/>
            <person name="Lipzen A."/>
            <person name="Chen C."/>
            <person name="Yan M."/>
            <person name="Daum C."/>
            <person name="Ng V."/>
            <person name="Clum A."/>
            <person name="Steindorff A."/>
            <person name="Ohm R.A."/>
            <person name="Martin F."/>
            <person name="Silar P."/>
            <person name="Natvig D.O."/>
            <person name="Lalanne C."/>
            <person name="Gautier V."/>
            <person name="Ament-Velasquez S.L."/>
            <person name="Kruys A."/>
            <person name="Hutchinson M.I."/>
            <person name="Powell A.J."/>
            <person name="Barry K."/>
            <person name="Miller A.N."/>
            <person name="Grigoriev I.V."/>
            <person name="Debuchy R."/>
            <person name="Gladieux P."/>
            <person name="Hiltunen Thoren M."/>
            <person name="Johannesson H."/>
        </authorList>
    </citation>
    <scope>NUCLEOTIDE SEQUENCE</scope>
    <source>
        <strain evidence="2">SMH4131-1</strain>
    </source>
</reference>
<comment type="caution">
    <text evidence="2">The sequence shown here is derived from an EMBL/GenBank/DDBJ whole genome shotgun (WGS) entry which is preliminary data.</text>
</comment>
<dbReference type="Proteomes" id="UP001286456">
    <property type="component" value="Unassembled WGS sequence"/>
</dbReference>
<feature type="region of interest" description="Disordered" evidence="1">
    <location>
        <begin position="86"/>
        <end position="199"/>
    </location>
</feature>
<evidence type="ECO:0000256" key="1">
    <source>
        <dbReference type="SAM" id="MobiDB-lite"/>
    </source>
</evidence>
<dbReference type="EMBL" id="JAUEPO010000004">
    <property type="protein sequence ID" value="KAK3324016.1"/>
    <property type="molecule type" value="Genomic_DNA"/>
</dbReference>
<accession>A0AAE0M943</accession>
<feature type="compositionally biased region" description="Basic and acidic residues" evidence="1">
    <location>
        <begin position="170"/>
        <end position="179"/>
    </location>
</feature>
<sequence>MGGWIAGVLHGERRNLKRLPKSQVKCLTLASASYLIFGTYQISSCCCTRPGFSCAGVAVVTLLAPYSLVWTPPLVRLNGVGVSKPQGLEFDDGPSIDNHNANPNPRAPALPKPSPRTKFPGPSGIETESNTRHHQQAIQPLFLGPTPTSPHLIVLSPTEASHAHMPGQDEAGRESREQPTDLLRIGNVDGRNRHRRDRH</sequence>
<proteinExistence type="predicted"/>
<dbReference type="AlphaFoldDB" id="A0AAE0M943"/>
<evidence type="ECO:0000313" key="2">
    <source>
        <dbReference type="EMBL" id="KAK3324016.1"/>
    </source>
</evidence>
<keyword evidence="3" id="KW-1185">Reference proteome</keyword>
<reference evidence="2" key="2">
    <citation type="submission" date="2023-06" db="EMBL/GenBank/DDBJ databases">
        <authorList>
            <consortium name="Lawrence Berkeley National Laboratory"/>
            <person name="Haridas S."/>
            <person name="Hensen N."/>
            <person name="Bonometti L."/>
            <person name="Westerberg I."/>
            <person name="Brannstrom I.O."/>
            <person name="Guillou S."/>
            <person name="Cros-Aarteil S."/>
            <person name="Calhoun S."/>
            <person name="Kuo A."/>
            <person name="Mondo S."/>
            <person name="Pangilinan J."/>
            <person name="Riley R."/>
            <person name="Labutti K."/>
            <person name="Andreopoulos B."/>
            <person name="Lipzen A."/>
            <person name="Chen C."/>
            <person name="Yanf M."/>
            <person name="Daum C."/>
            <person name="Ng V."/>
            <person name="Clum A."/>
            <person name="Steindorff A."/>
            <person name="Ohm R."/>
            <person name="Martin F."/>
            <person name="Silar P."/>
            <person name="Natvig D."/>
            <person name="Lalanne C."/>
            <person name="Gautier V."/>
            <person name="Ament-Velasquez S.L."/>
            <person name="Kruys A."/>
            <person name="Hutchinson M.I."/>
            <person name="Powell A.J."/>
            <person name="Barry K."/>
            <person name="Miller A.N."/>
            <person name="Grigoriev I.V."/>
            <person name="Debuchy R."/>
            <person name="Gladieux P."/>
            <person name="Thoren M.H."/>
            <person name="Johannesson H."/>
        </authorList>
    </citation>
    <scope>NUCLEOTIDE SEQUENCE</scope>
    <source>
        <strain evidence="2">SMH4131-1</strain>
    </source>
</reference>
<evidence type="ECO:0000313" key="3">
    <source>
        <dbReference type="Proteomes" id="UP001286456"/>
    </source>
</evidence>
<feature type="compositionally biased region" description="Pro residues" evidence="1">
    <location>
        <begin position="105"/>
        <end position="114"/>
    </location>
</feature>
<gene>
    <name evidence="2" type="ORF">B0T19DRAFT_219624</name>
</gene>
<name>A0AAE0M943_9PEZI</name>
<organism evidence="2 3">
    <name type="scientific">Cercophora scortea</name>
    <dbReference type="NCBI Taxonomy" id="314031"/>
    <lineage>
        <taxon>Eukaryota</taxon>
        <taxon>Fungi</taxon>
        <taxon>Dikarya</taxon>
        <taxon>Ascomycota</taxon>
        <taxon>Pezizomycotina</taxon>
        <taxon>Sordariomycetes</taxon>
        <taxon>Sordariomycetidae</taxon>
        <taxon>Sordariales</taxon>
        <taxon>Lasiosphaeriaceae</taxon>
        <taxon>Cercophora</taxon>
    </lineage>
</organism>
<protein>
    <submittedName>
        <fullName evidence="2">Uncharacterized protein</fullName>
    </submittedName>
</protein>